<organism evidence="2 3">
    <name type="scientific">Candidatus Defluviibacterium haderslevense</name>
    <dbReference type="NCBI Taxonomy" id="2981993"/>
    <lineage>
        <taxon>Bacteria</taxon>
        <taxon>Pseudomonadati</taxon>
        <taxon>Bacteroidota</taxon>
        <taxon>Saprospiria</taxon>
        <taxon>Saprospirales</taxon>
        <taxon>Saprospiraceae</taxon>
        <taxon>Candidatus Defluviibacterium</taxon>
    </lineage>
</organism>
<sequence>MLKRLLFHLSFIGLFIPSYVFCQSESWLPSDSLDFWSDVMFNSKKYEYRNLGAQHVKDFLCRSQLIHSNPILNPNIVKLMPTDQSFQLYTWQYEGQEGNWIYDGVMVLKSGALIKLTREERDYERIRFETFNADTWYGAVYFYLIPKTFGSDDHYILIGFAQNGNNEKFKIVEPLSLVNGRPIFGKAEFIALDEDNKKEIRNRIVIRYSQEANCSVTFNEAENQIVYDHITSYEDPNAANLIRFIPDGTYEAYDYKNGVWNYVEKLKNTEVKTPPREHPILDNKSKNIFGKPVKK</sequence>
<dbReference type="EMBL" id="JADKFW010000021">
    <property type="protein sequence ID" value="MBK9719475.1"/>
    <property type="molecule type" value="Genomic_DNA"/>
</dbReference>
<dbReference type="AlphaFoldDB" id="A0A9D7SBA0"/>
<evidence type="ECO:0000313" key="3">
    <source>
        <dbReference type="Proteomes" id="UP000808349"/>
    </source>
</evidence>
<comment type="caution">
    <text evidence="2">The sequence shown here is derived from an EMBL/GenBank/DDBJ whole genome shotgun (WGS) entry which is preliminary data.</text>
</comment>
<protein>
    <submittedName>
        <fullName evidence="2">Uncharacterized protein</fullName>
    </submittedName>
</protein>
<dbReference type="Proteomes" id="UP000808349">
    <property type="component" value="Unassembled WGS sequence"/>
</dbReference>
<feature type="compositionally biased region" description="Basic and acidic residues" evidence="1">
    <location>
        <begin position="276"/>
        <end position="285"/>
    </location>
</feature>
<proteinExistence type="predicted"/>
<accession>A0A9D7SBA0</accession>
<name>A0A9D7SBA0_9BACT</name>
<gene>
    <name evidence="2" type="ORF">IPO85_18555</name>
</gene>
<evidence type="ECO:0000313" key="2">
    <source>
        <dbReference type="EMBL" id="MBK9719475.1"/>
    </source>
</evidence>
<reference evidence="2 3" key="1">
    <citation type="submission" date="2020-10" db="EMBL/GenBank/DDBJ databases">
        <title>Connecting structure to function with the recovery of over 1000 high-quality activated sludge metagenome-assembled genomes encoding full-length rRNA genes using long-read sequencing.</title>
        <authorList>
            <person name="Singleton C.M."/>
            <person name="Petriglieri F."/>
            <person name="Kristensen J.M."/>
            <person name="Kirkegaard R.H."/>
            <person name="Michaelsen T.Y."/>
            <person name="Andersen M.H."/>
            <person name="Karst S.M."/>
            <person name="Dueholm M.S."/>
            <person name="Nielsen P.H."/>
            <person name="Albertsen M."/>
        </authorList>
    </citation>
    <scope>NUCLEOTIDE SEQUENCE [LARGE SCALE GENOMIC DNA]</scope>
    <source>
        <strain evidence="2">Ribe_18-Q3-R11-54_BAT3C.373</strain>
    </source>
</reference>
<feature type="region of interest" description="Disordered" evidence="1">
    <location>
        <begin position="276"/>
        <end position="295"/>
    </location>
</feature>
<evidence type="ECO:0000256" key="1">
    <source>
        <dbReference type="SAM" id="MobiDB-lite"/>
    </source>
</evidence>